<dbReference type="InterPro" id="IPR009937">
    <property type="entry name" value="Phage_holin_3_6"/>
</dbReference>
<dbReference type="AlphaFoldDB" id="A0A2P2CH96"/>
<sequence>MAHHRVEHRVQHRPTGHDRVRHPGDPGDGEHPEQRRLHVERASRPADAGHAVTGPSGVDPMVGAPPAEPLSAGVHTATPGTGDSRSLGEIVGDLTSDLTTLVKQELELARTELKEEATKAGKGAGMLGGAGVAGLLALILGSFALAYLLDNWMPVELAFLIVTLLWAIVGAVLAARGRKELKNAHPELPETQQTLKEDAAWARAQKN</sequence>
<evidence type="ECO:0000256" key="2">
    <source>
        <dbReference type="SAM" id="Phobius"/>
    </source>
</evidence>
<protein>
    <recommendedName>
        <fullName evidence="4">Phage holin family protein</fullName>
    </recommendedName>
</protein>
<feature type="compositionally biased region" description="Basic and acidic residues" evidence="1">
    <location>
        <begin position="15"/>
        <end position="44"/>
    </location>
</feature>
<name>A0A2P2CH96_9ZZZZ</name>
<feature type="region of interest" description="Disordered" evidence="1">
    <location>
        <begin position="1"/>
        <end position="69"/>
    </location>
</feature>
<evidence type="ECO:0000256" key="1">
    <source>
        <dbReference type="SAM" id="MobiDB-lite"/>
    </source>
</evidence>
<proteinExistence type="predicted"/>
<feature type="transmembrane region" description="Helical" evidence="2">
    <location>
        <begin position="124"/>
        <end position="149"/>
    </location>
</feature>
<dbReference type="EMBL" id="CZKB01000014">
    <property type="protein sequence ID" value="CUR60362.1"/>
    <property type="molecule type" value="Genomic_DNA"/>
</dbReference>
<feature type="transmembrane region" description="Helical" evidence="2">
    <location>
        <begin position="155"/>
        <end position="175"/>
    </location>
</feature>
<accession>A0A2P2CH96</accession>
<keyword evidence="2" id="KW-1133">Transmembrane helix</keyword>
<organism evidence="3">
    <name type="scientific">metagenome</name>
    <dbReference type="NCBI Taxonomy" id="256318"/>
    <lineage>
        <taxon>unclassified sequences</taxon>
        <taxon>metagenomes</taxon>
    </lineage>
</organism>
<keyword evidence="2" id="KW-0472">Membrane</keyword>
<evidence type="ECO:0000313" key="3">
    <source>
        <dbReference type="EMBL" id="CUR60362.1"/>
    </source>
</evidence>
<keyword evidence="2" id="KW-0812">Transmembrane</keyword>
<evidence type="ECO:0008006" key="4">
    <source>
        <dbReference type="Google" id="ProtNLM"/>
    </source>
</evidence>
<feature type="compositionally biased region" description="Basic residues" evidence="1">
    <location>
        <begin position="1"/>
        <end position="14"/>
    </location>
</feature>
<reference evidence="3" key="1">
    <citation type="submission" date="2015-08" db="EMBL/GenBank/DDBJ databases">
        <authorList>
            <person name="Babu N.S."/>
            <person name="Beckwith C.J."/>
            <person name="Beseler K.G."/>
            <person name="Brison A."/>
            <person name="Carone J.V."/>
            <person name="Caskin T.P."/>
            <person name="Diamond M."/>
            <person name="Durham M.E."/>
            <person name="Foxe J.M."/>
            <person name="Go M."/>
            <person name="Henderson B.A."/>
            <person name="Jones I.B."/>
            <person name="McGettigan J.A."/>
            <person name="Micheletti S.J."/>
            <person name="Nasrallah M.E."/>
            <person name="Ortiz D."/>
            <person name="Piller C.R."/>
            <person name="Privatt S.R."/>
            <person name="Schneider S.L."/>
            <person name="Sharp S."/>
            <person name="Smith T.C."/>
            <person name="Stanton J.D."/>
            <person name="Ullery H.E."/>
            <person name="Wilson R.J."/>
            <person name="Serrano M.G."/>
            <person name="Buck G."/>
            <person name="Lee V."/>
            <person name="Wang Y."/>
            <person name="Carvalho R."/>
            <person name="Voegtly L."/>
            <person name="Shi R."/>
            <person name="Duckworth R."/>
            <person name="Johnson A."/>
            <person name="Loviza R."/>
            <person name="Walstead R."/>
            <person name="Shah Z."/>
            <person name="Kiflezghi M."/>
            <person name="Wade K."/>
            <person name="Ball S.L."/>
            <person name="Bradley K.W."/>
            <person name="Asai D.J."/>
            <person name="Bowman C.A."/>
            <person name="Russell D.A."/>
            <person name="Pope W.H."/>
            <person name="Jacobs-Sera D."/>
            <person name="Hendrix R.W."/>
            <person name="Hatfull G.F."/>
        </authorList>
    </citation>
    <scope>NUCLEOTIDE SEQUENCE</scope>
</reference>
<gene>
    <name evidence="3" type="ORF">NOCA1210058</name>
</gene>
<dbReference type="Pfam" id="PF07332">
    <property type="entry name" value="Phage_holin_3_6"/>
    <property type="match status" value="1"/>
</dbReference>